<organism evidence="2 3">
    <name type="scientific">Actinoplanes palleronii</name>
    <dbReference type="NCBI Taxonomy" id="113570"/>
    <lineage>
        <taxon>Bacteria</taxon>
        <taxon>Bacillati</taxon>
        <taxon>Actinomycetota</taxon>
        <taxon>Actinomycetes</taxon>
        <taxon>Micromonosporales</taxon>
        <taxon>Micromonosporaceae</taxon>
        <taxon>Actinoplanes</taxon>
    </lineage>
</organism>
<gene>
    <name evidence="2" type="ORF">Apa02nite_042060</name>
</gene>
<evidence type="ECO:0000256" key="1">
    <source>
        <dbReference type="SAM" id="Phobius"/>
    </source>
</evidence>
<dbReference type="Gene3D" id="1.20.120.20">
    <property type="entry name" value="Apolipoprotein"/>
    <property type="match status" value="1"/>
</dbReference>
<dbReference type="InterPro" id="IPR022062">
    <property type="entry name" value="DUF3618"/>
</dbReference>
<reference evidence="2 3" key="1">
    <citation type="submission" date="2021-01" db="EMBL/GenBank/DDBJ databases">
        <title>Whole genome shotgun sequence of Actinoplanes palleronii NBRC 14916.</title>
        <authorList>
            <person name="Komaki H."/>
            <person name="Tamura T."/>
        </authorList>
    </citation>
    <scope>NUCLEOTIDE SEQUENCE [LARGE SCALE GENOMIC DNA]</scope>
    <source>
        <strain evidence="2 3">NBRC 14916</strain>
    </source>
</reference>
<accession>A0ABQ4BBM9</accession>
<keyword evidence="1" id="KW-0472">Membrane</keyword>
<dbReference type="EMBL" id="BOMS01000057">
    <property type="protein sequence ID" value="GIE68098.1"/>
    <property type="molecule type" value="Genomic_DNA"/>
</dbReference>
<evidence type="ECO:0000313" key="2">
    <source>
        <dbReference type="EMBL" id="GIE68098.1"/>
    </source>
</evidence>
<keyword evidence="1" id="KW-0812">Transmembrane</keyword>
<feature type="transmembrane region" description="Helical" evidence="1">
    <location>
        <begin position="117"/>
        <end position="137"/>
    </location>
</feature>
<protein>
    <recommendedName>
        <fullName evidence="4">DUF3618 domain-containing protein</fullName>
    </recommendedName>
</protein>
<proteinExistence type="predicted"/>
<dbReference type="RefSeq" id="WP_239164446.1">
    <property type="nucleotide sequence ID" value="NZ_BAAATY010000003.1"/>
</dbReference>
<dbReference type="Pfam" id="PF12277">
    <property type="entry name" value="DUF3618"/>
    <property type="match status" value="1"/>
</dbReference>
<sequence length="141" mass="14811">MSTPSTDPERLTTEIKQTRADLGATVEALAAKTDVKARAKQAATDVTDRGREQLSAATTKVAEAAGTAATKVAEAAGTAREKLAGRSEDVKAAVAPMQRRARTLRVRAAEDPRVRRAIAPAAVAATVLLGALIVWVVRRRA</sequence>
<name>A0ABQ4BBM9_9ACTN</name>
<keyword evidence="1" id="KW-1133">Transmembrane helix</keyword>
<dbReference type="Proteomes" id="UP000624709">
    <property type="component" value="Unassembled WGS sequence"/>
</dbReference>
<comment type="caution">
    <text evidence="2">The sequence shown here is derived from an EMBL/GenBank/DDBJ whole genome shotgun (WGS) entry which is preliminary data.</text>
</comment>
<keyword evidence="3" id="KW-1185">Reference proteome</keyword>
<evidence type="ECO:0008006" key="4">
    <source>
        <dbReference type="Google" id="ProtNLM"/>
    </source>
</evidence>
<evidence type="ECO:0000313" key="3">
    <source>
        <dbReference type="Proteomes" id="UP000624709"/>
    </source>
</evidence>